<accession>A0ABQ5JS68</accession>
<keyword evidence="1" id="KW-0175">Coiled coil</keyword>
<dbReference type="Proteomes" id="UP001057375">
    <property type="component" value="Unassembled WGS sequence"/>
</dbReference>
<dbReference type="EMBL" id="BQXS01011593">
    <property type="protein sequence ID" value="GKT14444.1"/>
    <property type="molecule type" value="Genomic_DNA"/>
</dbReference>
<comment type="caution">
    <text evidence="2">The sequence shown here is derived from an EMBL/GenBank/DDBJ whole genome shotgun (WGS) entry which is preliminary data.</text>
</comment>
<reference evidence="2" key="1">
    <citation type="submission" date="2022-03" db="EMBL/GenBank/DDBJ databases">
        <title>Draft genome sequence of Aduncisulcus paluster, a free-living microaerophilic Fornicata.</title>
        <authorList>
            <person name="Yuyama I."/>
            <person name="Kume K."/>
            <person name="Tamura T."/>
            <person name="Inagaki Y."/>
            <person name="Hashimoto T."/>
        </authorList>
    </citation>
    <scope>NUCLEOTIDE SEQUENCE</scope>
    <source>
        <strain evidence="2">NY0171</strain>
    </source>
</reference>
<sequence length="326" mass="37689">MDISTRIRQNIERQNRLLKRLAVIASSPSSSVRREASPIRSPIKSSLHSHIDRSFIGSNSSPSRIKPPISDYRVDQIAEDLISSHSHTSPSVPIDIDELKQGQDIFQSLTKDEGSHSKDLTLTLKTERALSEQRYKSLLSENIKLKSNLKEIDVLKEELRQAKHERDQLKTDSALEKEKSQIIIESLQRQLAEKETEEEHTKRKFSAFDIELEALKSEIDTYKSRLLEKSEQYEKLKSELIHAEQAKQTFMDDIEVKFLKYEEDKEDLLKTIRDLEKDKDERSQLCVQLSKSLANMRTTFGQMLDDGEQVKKRIDHCDEIMVGLNP</sequence>
<evidence type="ECO:0000313" key="3">
    <source>
        <dbReference type="Proteomes" id="UP001057375"/>
    </source>
</evidence>
<evidence type="ECO:0008006" key="4">
    <source>
        <dbReference type="Google" id="ProtNLM"/>
    </source>
</evidence>
<organism evidence="2 3">
    <name type="scientific">Aduncisulcus paluster</name>
    <dbReference type="NCBI Taxonomy" id="2918883"/>
    <lineage>
        <taxon>Eukaryota</taxon>
        <taxon>Metamonada</taxon>
        <taxon>Carpediemonas-like organisms</taxon>
        <taxon>Aduncisulcus</taxon>
    </lineage>
</organism>
<evidence type="ECO:0000313" key="2">
    <source>
        <dbReference type="EMBL" id="GKT14444.1"/>
    </source>
</evidence>
<evidence type="ECO:0000256" key="1">
    <source>
        <dbReference type="SAM" id="Coils"/>
    </source>
</evidence>
<protein>
    <recommendedName>
        <fullName evidence="4">SWI5-dependent HO expression protein 3</fullName>
    </recommendedName>
</protein>
<keyword evidence="3" id="KW-1185">Reference proteome</keyword>
<feature type="coiled-coil region" evidence="1">
    <location>
        <begin position="142"/>
        <end position="285"/>
    </location>
</feature>
<name>A0ABQ5JS68_9EUKA</name>
<proteinExistence type="predicted"/>
<gene>
    <name evidence="2" type="ORF">ADUPG1_010486</name>
</gene>